<feature type="region of interest" description="Disordered" evidence="1">
    <location>
        <begin position="1"/>
        <end position="27"/>
    </location>
</feature>
<sequence length="79" mass="8771">MAPFVLSDSKRTTGVKIDDGHSSTRDSNRIFRPLLCLHQSLRPALTGGNAMTLDYILSGAVTVFLAIYLTYALIRPERF</sequence>
<evidence type="ECO:0000313" key="4">
    <source>
        <dbReference type="Proteomes" id="UP000019443"/>
    </source>
</evidence>
<proteinExistence type="predicted"/>
<organism evidence="3 4">
    <name type="scientific">Rhizobium favelukesii</name>
    <dbReference type="NCBI Taxonomy" id="348824"/>
    <lineage>
        <taxon>Bacteria</taxon>
        <taxon>Pseudomonadati</taxon>
        <taxon>Pseudomonadota</taxon>
        <taxon>Alphaproteobacteria</taxon>
        <taxon>Hyphomicrobiales</taxon>
        <taxon>Rhizobiaceae</taxon>
        <taxon>Rhizobium/Agrobacterium group</taxon>
        <taxon>Rhizobium</taxon>
    </lineage>
</organism>
<dbReference type="GO" id="GO:0005886">
    <property type="term" value="C:plasma membrane"/>
    <property type="evidence" value="ECO:0007669"/>
    <property type="project" value="InterPro"/>
</dbReference>
<evidence type="ECO:0000313" key="3">
    <source>
        <dbReference type="EMBL" id="CDM59791.1"/>
    </source>
</evidence>
<dbReference type="EMBL" id="HG916852">
    <property type="protein sequence ID" value="CDM59791.1"/>
    <property type="molecule type" value="Genomic_DNA"/>
</dbReference>
<dbReference type="Pfam" id="PF09604">
    <property type="entry name" value="Potass_KdpF"/>
    <property type="match status" value="1"/>
</dbReference>
<name>W6RZU5_9HYPH</name>
<gene>
    <name evidence="3" type="ORF">LPU83_4157</name>
</gene>
<dbReference type="PATRIC" id="fig|348824.6.peg.4455"/>
<keyword evidence="2" id="KW-0812">Transmembrane</keyword>
<evidence type="ECO:0008006" key="5">
    <source>
        <dbReference type="Google" id="ProtNLM"/>
    </source>
</evidence>
<evidence type="ECO:0000256" key="1">
    <source>
        <dbReference type="SAM" id="MobiDB-lite"/>
    </source>
</evidence>
<reference evidence="3" key="1">
    <citation type="submission" date="2013-11" db="EMBL/GenBank/DDBJ databases">
        <title>Draft genome sequence of the broad-host-range Rhizobium sp. LPU83 strain, a member of the low-genetic diversity Oregon-like Rhizobium sp. group.</title>
        <authorList>
            <person name="Wibberg D."/>
            <person name="Puehler A."/>
            <person name="Schlueter A."/>
        </authorList>
    </citation>
    <scope>NUCLEOTIDE SEQUENCE [LARGE SCALE GENOMIC DNA]</scope>
    <source>
        <strain evidence="3">LPU83</strain>
    </source>
</reference>
<keyword evidence="2" id="KW-0472">Membrane</keyword>
<feature type="compositionally biased region" description="Basic and acidic residues" evidence="1">
    <location>
        <begin position="8"/>
        <end position="27"/>
    </location>
</feature>
<accession>W6RZU5</accession>
<dbReference type="NCBIfam" id="TIGR02115">
    <property type="entry name" value="potass_kdpF"/>
    <property type="match status" value="1"/>
</dbReference>
<keyword evidence="2" id="KW-1133">Transmembrane helix</keyword>
<protein>
    <recommendedName>
        <fullName evidence="5">K+-transporting ATPase, F subunit</fullName>
    </recommendedName>
</protein>
<dbReference type="GO" id="GO:0008556">
    <property type="term" value="F:P-type potassium transmembrane transporter activity"/>
    <property type="evidence" value="ECO:0007669"/>
    <property type="project" value="InterPro"/>
</dbReference>
<dbReference type="Proteomes" id="UP000019443">
    <property type="component" value="Chromosome"/>
</dbReference>
<evidence type="ECO:0000256" key="2">
    <source>
        <dbReference type="SAM" id="Phobius"/>
    </source>
</evidence>
<dbReference type="KEGG" id="rhl:LPU83_4157"/>
<dbReference type="AlphaFoldDB" id="W6RZU5"/>
<keyword evidence="4" id="KW-1185">Reference proteome</keyword>
<dbReference type="eggNOG" id="ENOG5031K5B">
    <property type="taxonomic scope" value="Bacteria"/>
</dbReference>
<feature type="transmembrane region" description="Helical" evidence="2">
    <location>
        <begin position="55"/>
        <end position="74"/>
    </location>
</feature>
<dbReference type="InterPro" id="IPR011726">
    <property type="entry name" value="KdpF"/>
</dbReference>
<dbReference type="HOGENOM" id="CLU_2603616_0_0_5"/>